<name>A0A8C6TQV8_9GOBI</name>
<dbReference type="PROSITE" id="PS51303">
    <property type="entry name" value="PET"/>
    <property type="match status" value="1"/>
</dbReference>
<protein>
    <submittedName>
        <fullName evidence="3">Prickle homolog 2a</fullName>
    </submittedName>
</protein>
<dbReference type="InterPro" id="IPR010442">
    <property type="entry name" value="PET_domain"/>
</dbReference>
<dbReference type="PANTHER" id="PTHR24211">
    <property type="entry name" value="LIM DOMAIN-CONTAINING PROTEIN"/>
    <property type="match status" value="1"/>
</dbReference>
<feature type="domain" description="PET" evidence="2">
    <location>
        <begin position="14"/>
        <end position="57"/>
    </location>
</feature>
<evidence type="ECO:0000313" key="4">
    <source>
        <dbReference type="Proteomes" id="UP000694523"/>
    </source>
</evidence>
<keyword evidence="4" id="KW-1185">Reference proteome</keyword>
<sequence>MSLEMEKTITKIMYDFQRNSTSDDDSGCALEEYVWVPPGLSPEQVHQYYNSLPEEKEDEGYFMGEPIPRPVQLCYLNNEELRHRYSPMSPTSITGHHGPLHGPIHGQMHTRQRRKSKNCIIS</sequence>
<evidence type="ECO:0000256" key="1">
    <source>
        <dbReference type="ARBA" id="ARBA00022737"/>
    </source>
</evidence>
<evidence type="ECO:0000259" key="2">
    <source>
        <dbReference type="PROSITE" id="PS51303"/>
    </source>
</evidence>
<accession>A0A8C6TQV8</accession>
<dbReference type="Proteomes" id="UP000694523">
    <property type="component" value="Unplaced"/>
</dbReference>
<evidence type="ECO:0000313" key="3">
    <source>
        <dbReference type="Ensembl" id="ENSNMLP00000024271.1"/>
    </source>
</evidence>
<dbReference type="AlphaFoldDB" id="A0A8C6TQV8"/>
<keyword evidence="1" id="KW-0677">Repeat</keyword>
<dbReference type="InterPro" id="IPR047120">
    <property type="entry name" value="Pk/Esn/Tes"/>
</dbReference>
<reference evidence="3" key="1">
    <citation type="submission" date="2025-08" db="UniProtKB">
        <authorList>
            <consortium name="Ensembl"/>
        </authorList>
    </citation>
    <scope>IDENTIFICATION</scope>
</reference>
<reference evidence="3" key="2">
    <citation type="submission" date="2025-09" db="UniProtKB">
        <authorList>
            <consortium name="Ensembl"/>
        </authorList>
    </citation>
    <scope>IDENTIFICATION</scope>
</reference>
<proteinExistence type="predicted"/>
<organism evidence="3 4">
    <name type="scientific">Neogobius melanostomus</name>
    <name type="common">round goby</name>
    <dbReference type="NCBI Taxonomy" id="47308"/>
    <lineage>
        <taxon>Eukaryota</taxon>
        <taxon>Metazoa</taxon>
        <taxon>Chordata</taxon>
        <taxon>Craniata</taxon>
        <taxon>Vertebrata</taxon>
        <taxon>Euteleostomi</taxon>
        <taxon>Actinopterygii</taxon>
        <taxon>Neopterygii</taxon>
        <taxon>Teleostei</taxon>
        <taxon>Neoteleostei</taxon>
        <taxon>Acanthomorphata</taxon>
        <taxon>Gobiaria</taxon>
        <taxon>Gobiiformes</taxon>
        <taxon>Gobioidei</taxon>
        <taxon>Gobiidae</taxon>
        <taxon>Benthophilinae</taxon>
        <taxon>Neogobiini</taxon>
        <taxon>Neogobius</taxon>
    </lineage>
</organism>
<dbReference type="GO" id="GO:0008270">
    <property type="term" value="F:zinc ion binding"/>
    <property type="evidence" value="ECO:0007669"/>
    <property type="project" value="InterPro"/>
</dbReference>
<dbReference type="Pfam" id="PF06297">
    <property type="entry name" value="PET"/>
    <property type="match status" value="1"/>
</dbReference>
<dbReference type="PANTHER" id="PTHR24211:SF18">
    <property type="entry name" value="PRICKLE-LIKE PROTEIN 2"/>
    <property type="match status" value="1"/>
</dbReference>
<dbReference type="Ensembl" id="ENSNMLT00000027159.1">
    <property type="protein sequence ID" value="ENSNMLP00000024271.1"/>
    <property type="gene ID" value="ENSNMLG00000015540.1"/>
</dbReference>